<dbReference type="Proteomes" id="UP000198618">
    <property type="component" value="Unassembled WGS sequence"/>
</dbReference>
<name>A0A1I0EEP8_9BACI</name>
<dbReference type="Gene3D" id="1.10.260.40">
    <property type="entry name" value="lambda repressor-like DNA-binding domains"/>
    <property type="match status" value="1"/>
</dbReference>
<dbReference type="EMBL" id="FOHE01000011">
    <property type="protein sequence ID" value="SET42962.1"/>
    <property type="molecule type" value="Genomic_DNA"/>
</dbReference>
<dbReference type="GO" id="GO:0003677">
    <property type="term" value="F:DNA binding"/>
    <property type="evidence" value="ECO:0007669"/>
    <property type="project" value="InterPro"/>
</dbReference>
<evidence type="ECO:0000313" key="2">
    <source>
        <dbReference type="EMBL" id="SET42962.1"/>
    </source>
</evidence>
<protein>
    <submittedName>
        <fullName evidence="2">Helix-turn-helix</fullName>
    </submittedName>
</protein>
<gene>
    <name evidence="2" type="ORF">SAMN05216389_11144</name>
</gene>
<dbReference type="Pfam" id="PF01381">
    <property type="entry name" value="HTH_3"/>
    <property type="match status" value="1"/>
</dbReference>
<organism evidence="2 3">
    <name type="scientific">Oceanobacillus limi</name>
    <dbReference type="NCBI Taxonomy" id="930131"/>
    <lineage>
        <taxon>Bacteria</taxon>
        <taxon>Bacillati</taxon>
        <taxon>Bacillota</taxon>
        <taxon>Bacilli</taxon>
        <taxon>Bacillales</taxon>
        <taxon>Bacillaceae</taxon>
        <taxon>Oceanobacillus</taxon>
    </lineage>
</organism>
<accession>A0A1I0EEP8</accession>
<dbReference type="SMART" id="SM00530">
    <property type="entry name" value="HTH_XRE"/>
    <property type="match status" value="1"/>
</dbReference>
<dbReference type="STRING" id="930131.SAMN05216389_11144"/>
<reference evidence="2 3" key="1">
    <citation type="submission" date="2016-10" db="EMBL/GenBank/DDBJ databases">
        <authorList>
            <person name="de Groot N.N."/>
        </authorList>
    </citation>
    <scope>NUCLEOTIDE SEQUENCE [LARGE SCALE GENOMIC DNA]</scope>
    <source>
        <strain evidence="2 3">IBRC-M 10780</strain>
    </source>
</reference>
<dbReference type="CDD" id="cd00093">
    <property type="entry name" value="HTH_XRE"/>
    <property type="match status" value="1"/>
</dbReference>
<proteinExistence type="predicted"/>
<dbReference type="SUPFAM" id="SSF47413">
    <property type="entry name" value="lambda repressor-like DNA-binding domains"/>
    <property type="match status" value="1"/>
</dbReference>
<dbReference type="PROSITE" id="PS50943">
    <property type="entry name" value="HTH_CROC1"/>
    <property type="match status" value="1"/>
</dbReference>
<dbReference type="RefSeq" id="WP_170840780.1">
    <property type="nucleotide sequence ID" value="NZ_FOHE01000011.1"/>
</dbReference>
<dbReference type="AlphaFoldDB" id="A0A1I0EEP8"/>
<feature type="domain" description="HTH cro/C1-type" evidence="1">
    <location>
        <begin position="10"/>
        <end position="64"/>
    </location>
</feature>
<sequence length="76" mass="9108">MKIEFGRCLLREVLRRAGMKQIDLAERSSKTETQISDYINGRKYMSYRTAIEFSIIIGCHAEEFYDWEYQGFKKEE</sequence>
<evidence type="ECO:0000259" key="1">
    <source>
        <dbReference type="PROSITE" id="PS50943"/>
    </source>
</evidence>
<dbReference type="InterPro" id="IPR001387">
    <property type="entry name" value="Cro/C1-type_HTH"/>
</dbReference>
<evidence type="ECO:0000313" key="3">
    <source>
        <dbReference type="Proteomes" id="UP000198618"/>
    </source>
</evidence>
<dbReference type="InterPro" id="IPR010982">
    <property type="entry name" value="Lambda_DNA-bd_dom_sf"/>
</dbReference>
<keyword evidence="3" id="KW-1185">Reference proteome</keyword>